<organism evidence="10 11">
    <name type="scientific">Corynebacterium glyciniphilum AJ 3170</name>
    <dbReference type="NCBI Taxonomy" id="1404245"/>
    <lineage>
        <taxon>Bacteria</taxon>
        <taxon>Bacillati</taxon>
        <taxon>Actinomycetota</taxon>
        <taxon>Actinomycetes</taxon>
        <taxon>Mycobacteriales</taxon>
        <taxon>Corynebacteriaceae</taxon>
        <taxon>Corynebacterium</taxon>
    </lineage>
</organism>
<protein>
    <submittedName>
        <fullName evidence="10">Putative 3-(2-hydroxyphenyl) propionic acid transporter, MFS-type</fullName>
    </submittedName>
</protein>
<feature type="compositionally biased region" description="Basic and acidic residues" evidence="7">
    <location>
        <begin position="245"/>
        <end position="261"/>
    </location>
</feature>
<evidence type="ECO:0000256" key="8">
    <source>
        <dbReference type="SAM" id="Phobius"/>
    </source>
</evidence>
<dbReference type="KEGG" id="cgy:CGLY_11605"/>
<feature type="transmembrane region" description="Helical" evidence="8">
    <location>
        <begin position="379"/>
        <end position="397"/>
    </location>
</feature>
<evidence type="ECO:0000313" key="11">
    <source>
        <dbReference type="Proteomes" id="UP000023703"/>
    </source>
</evidence>
<dbReference type="PANTHER" id="PTHR43045:SF1">
    <property type="entry name" value="SHIKIMATE TRANSPORTER"/>
    <property type="match status" value="1"/>
</dbReference>
<sequence>MSTSPSIPEGTTPRTTVLPETSHDDAPKKTPKRAALSSWVGSALEYYDFAVYGTAAALVINVLFFPEDTSPGVAVLASMATVGIAYVVRPLGALIMGPLADRFGRKFVLMLSLFMIGASTFVVGCLPTYGQVGLLAPLLLALCRIVQGISASGEQGSAIAVSLEHADEQHRSWTTAWTLHGTQFGTLLATAVFIPFTAFLPEEALMSWGWRVPFWLSAFVVLIAWVIRRRLEEPPAFQETAAEVEDAKETEKEAENESLDPKTMERVAARAAAARHNPLQLVLKYHRAAVIRVAFAAMINTVNIVFTVWSLSFATSIVGLDRSTMLWVTVTGNICALVSIPLAGSAADRFGRKKVFITGALGAAVVMYPYLMAVNAGNWPLIFVLGAVMFGLFYSMSNATWPALYAEMFPTSVRVTGIALGTQIGFALSGGFAPILASLVAGSEGDNYLGVAVFSSVVAVLVSIAIATARETAFMTLDEIDAGDTFVQKVKQNQ</sequence>
<evidence type="ECO:0000259" key="9">
    <source>
        <dbReference type="PROSITE" id="PS50850"/>
    </source>
</evidence>
<dbReference type="HOGENOM" id="CLU_001265_39_5_11"/>
<evidence type="ECO:0000256" key="3">
    <source>
        <dbReference type="ARBA" id="ARBA00022475"/>
    </source>
</evidence>
<dbReference type="InterPro" id="IPR020846">
    <property type="entry name" value="MFS_dom"/>
</dbReference>
<dbReference type="CDD" id="cd17369">
    <property type="entry name" value="MFS_ShiA_like"/>
    <property type="match status" value="1"/>
</dbReference>
<feature type="transmembrane region" description="Helical" evidence="8">
    <location>
        <begin position="289"/>
        <end position="312"/>
    </location>
</feature>
<keyword evidence="4 8" id="KW-0812">Transmembrane</keyword>
<feature type="transmembrane region" description="Helical" evidence="8">
    <location>
        <begin position="448"/>
        <end position="467"/>
    </location>
</feature>
<keyword evidence="3" id="KW-1003">Cell membrane</keyword>
<dbReference type="GO" id="GO:0005886">
    <property type="term" value="C:plasma membrane"/>
    <property type="evidence" value="ECO:0007669"/>
    <property type="project" value="UniProtKB-SubCell"/>
</dbReference>
<evidence type="ECO:0000256" key="5">
    <source>
        <dbReference type="ARBA" id="ARBA00022989"/>
    </source>
</evidence>
<feature type="region of interest" description="Disordered" evidence="7">
    <location>
        <begin position="1"/>
        <end position="30"/>
    </location>
</feature>
<dbReference type="PANTHER" id="PTHR43045">
    <property type="entry name" value="SHIKIMATE TRANSPORTER"/>
    <property type="match status" value="1"/>
</dbReference>
<feature type="region of interest" description="Disordered" evidence="7">
    <location>
        <begin position="240"/>
        <end position="261"/>
    </location>
</feature>
<feature type="transmembrane region" description="Helical" evidence="8">
    <location>
        <begin position="107"/>
        <end position="129"/>
    </location>
</feature>
<feature type="transmembrane region" description="Helical" evidence="8">
    <location>
        <begin position="355"/>
        <end position="373"/>
    </location>
</feature>
<dbReference type="Pfam" id="PF00083">
    <property type="entry name" value="Sugar_tr"/>
    <property type="match status" value="1"/>
</dbReference>
<dbReference type="InterPro" id="IPR005828">
    <property type="entry name" value="MFS_sugar_transport-like"/>
</dbReference>
<dbReference type="eggNOG" id="COG0477">
    <property type="taxonomic scope" value="Bacteria"/>
</dbReference>
<dbReference type="STRING" id="1404245.CGLY_11605"/>
<name>X5EDU1_9CORY</name>
<dbReference type="EMBL" id="CP006842">
    <property type="protein sequence ID" value="AHW64766.1"/>
    <property type="molecule type" value="Genomic_DNA"/>
</dbReference>
<feature type="transmembrane region" description="Helical" evidence="8">
    <location>
        <begin position="208"/>
        <end position="227"/>
    </location>
</feature>
<dbReference type="PROSITE" id="PS50850">
    <property type="entry name" value="MFS"/>
    <property type="match status" value="1"/>
</dbReference>
<evidence type="ECO:0000256" key="4">
    <source>
        <dbReference type="ARBA" id="ARBA00022692"/>
    </source>
</evidence>
<keyword evidence="6 8" id="KW-0472">Membrane</keyword>
<dbReference type="InterPro" id="IPR036259">
    <property type="entry name" value="MFS_trans_sf"/>
</dbReference>
<evidence type="ECO:0000256" key="7">
    <source>
        <dbReference type="SAM" id="MobiDB-lite"/>
    </source>
</evidence>
<dbReference type="Gene3D" id="1.20.1250.20">
    <property type="entry name" value="MFS general substrate transporter like domains"/>
    <property type="match status" value="1"/>
</dbReference>
<feature type="transmembrane region" description="Helical" evidence="8">
    <location>
        <begin position="418"/>
        <end position="442"/>
    </location>
</feature>
<evidence type="ECO:0000256" key="1">
    <source>
        <dbReference type="ARBA" id="ARBA00004651"/>
    </source>
</evidence>
<dbReference type="SUPFAM" id="SSF103473">
    <property type="entry name" value="MFS general substrate transporter"/>
    <property type="match status" value="1"/>
</dbReference>
<dbReference type="PROSITE" id="PS00216">
    <property type="entry name" value="SUGAR_TRANSPORT_1"/>
    <property type="match status" value="1"/>
</dbReference>
<dbReference type="Proteomes" id="UP000023703">
    <property type="component" value="Chromosome"/>
</dbReference>
<gene>
    <name evidence="10" type="ORF">CGLY_11605</name>
</gene>
<dbReference type="InterPro" id="IPR005829">
    <property type="entry name" value="Sugar_transporter_CS"/>
</dbReference>
<feature type="transmembrane region" description="Helical" evidence="8">
    <location>
        <begin position="72"/>
        <end position="95"/>
    </location>
</feature>
<comment type="subcellular location">
    <subcellularLocation>
        <location evidence="1">Cell membrane</location>
        <topology evidence="1">Multi-pass membrane protein</topology>
    </subcellularLocation>
</comment>
<evidence type="ECO:0000256" key="2">
    <source>
        <dbReference type="ARBA" id="ARBA00022448"/>
    </source>
</evidence>
<dbReference type="RefSeq" id="WP_227590260.1">
    <property type="nucleotide sequence ID" value="NZ_CP006842.1"/>
</dbReference>
<keyword evidence="11" id="KW-1185">Reference proteome</keyword>
<evidence type="ECO:0000313" key="10">
    <source>
        <dbReference type="EMBL" id="AHW64766.1"/>
    </source>
</evidence>
<keyword evidence="5 8" id="KW-1133">Transmembrane helix</keyword>
<dbReference type="AlphaFoldDB" id="X5EDU1"/>
<evidence type="ECO:0000256" key="6">
    <source>
        <dbReference type="ARBA" id="ARBA00023136"/>
    </source>
</evidence>
<keyword evidence="2" id="KW-0813">Transport</keyword>
<reference evidence="10 11" key="1">
    <citation type="journal article" date="2015" name="Int. J. Syst. Evol. Microbiol.">
        <title>Revisiting Corynebacterium glyciniphilum (ex Kubota et al., 1972) sp. nov., nom. rev., isolated from putrefied banana.</title>
        <authorList>
            <person name="Al-Dilaimi A."/>
            <person name="Bednarz H."/>
            <person name="Lomker A."/>
            <person name="Niehaus K."/>
            <person name="Kalinowski J."/>
            <person name="Ruckert C."/>
        </authorList>
    </citation>
    <scope>NUCLEOTIDE SEQUENCE [LARGE SCALE GENOMIC DNA]</scope>
    <source>
        <strain evidence="10">AJ 3170</strain>
    </source>
</reference>
<feature type="transmembrane region" description="Helical" evidence="8">
    <location>
        <begin position="324"/>
        <end position="343"/>
    </location>
</feature>
<proteinExistence type="predicted"/>
<accession>X5EDU1</accession>
<feature type="domain" description="Major facilitator superfamily (MFS) profile" evidence="9">
    <location>
        <begin position="34"/>
        <end position="470"/>
    </location>
</feature>
<dbReference type="GO" id="GO:0022857">
    <property type="term" value="F:transmembrane transporter activity"/>
    <property type="evidence" value="ECO:0007669"/>
    <property type="project" value="InterPro"/>
</dbReference>